<gene>
    <name evidence="1" type="ORF">ODALV1_LOCUS29707</name>
</gene>
<dbReference type="EMBL" id="CAXLJM020000160">
    <property type="protein sequence ID" value="CAL8143572.1"/>
    <property type="molecule type" value="Genomic_DNA"/>
</dbReference>
<name>A0ABP1S5B4_9HEXA</name>
<dbReference type="Proteomes" id="UP001642540">
    <property type="component" value="Unassembled WGS sequence"/>
</dbReference>
<comment type="caution">
    <text evidence="1">The sequence shown here is derived from an EMBL/GenBank/DDBJ whole genome shotgun (WGS) entry which is preliminary data.</text>
</comment>
<keyword evidence="2" id="KW-1185">Reference proteome</keyword>
<reference evidence="1 2" key="1">
    <citation type="submission" date="2024-08" db="EMBL/GenBank/DDBJ databases">
        <authorList>
            <person name="Cucini C."/>
            <person name="Frati F."/>
        </authorList>
    </citation>
    <scope>NUCLEOTIDE SEQUENCE [LARGE SCALE GENOMIC DNA]</scope>
</reference>
<organism evidence="1 2">
    <name type="scientific">Orchesella dallaii</name>
    <dbReference type="NCBI Taxonomy" id="48710"/>
    <lineage>
        <taxon>Eukaryota</taxon>
        <taxon>Metazoa</taxon>
        <taxon>Ecdysozoa</taxon>
        <taxon>Arthropoda</taxon>
        <taxon>Hexapoda</taxon>
        <taxon>Collembola</taxon>
        <taxon>Entomobryomorpha</taxon>
        <taxon>Entomobryoidea</taxon>
        <taxon>Orchesellidae</taxon>
        <taxon>Orchesellinae</taxon>
        <taxon>Orchesella</taxon>
    </lineage>
</organism>
<evidence type="ECO:0000313" key="2">
    <source>
        <dbReference type="Proteomes" id="UP001642540"/>
    </source>
</evidence>
<proteinExistence type="predicted"/>
<sequence length="320" mass="36596">MGQVTTTFKPDSETSRLLLEISNLSTVFTYSVNSTYPLSPEVLIDNSKKYPINIVGLSRLDRKLVSMKIAADRLNTRTYARTAIGTDTPTHFSKHQTYMGKLRTLHGFVLGLSRTTGVLKKVPSPLLTTMKPALSPSKIKSYSRKRKLRMLTIKLLSRKRGSKSWVDMFVSEEHKPSERLLHFRKNQQLITGMTISAMNQVTLNMSIISGSNVSLCGPHEITMRQPIATFLFKLGAKITFVMTRGPSTAFLFTYDQDSWIRKPFLIHLSEEPIYIQSGRFPLPFIPYSTEWTRRYYVSFTKTPEPVLCRVYHMIKNKLSQ</sequence>
<accession>A0ABP1S5B4</accession>
<evidence type="ECO:0000313" key="1">
    <source>
        <dbReference type="EMBL" id="CAL8143572.1"/>
    </source>
</evidence>
<protein>
    <submittedName>
        <fullName evidence="1">Uncharacterized protein</fullName>
    </submittedName>
</protein>